<keyword evidence="3" id="KW-1185">Reference proteome</keyword>
<protein>
    <submittedName>
        <fullName evidence="2">Uncharacterized protein DUF397</fullName>
    </submittedName>
</protein>
<accession>A0A543AR81</accession>
<proteinExistence type="predicted"/>
<dbReference type="Pfam" id="PF04149">
    <property type="entry name" value="DUF397"/>
    <property type="match status" value="1"/>
</dbReference>
<dbReference type="OrthoDB" id="4301277at2"/>
<dbReference type="InParanoid" id="A0A543AR81"/>
<name>A0A543AR81_9ACTN</name>
<gene>
    <name evidence="2" type="ORF">FB566_0527</name>
</gene>
<evidence type="ECO:0000259" key="1">
    <source>
        <dbReference type="Pfam" id="PF04149"/>
    </source>
</evidence>
<feature type="domain" description="DUF397" evidence="1">
    <location>
        <begin position="8"/>
        <end position="58"/>
    </location>
</feature>
<sequence length="59" mass="6546">MRLEEPIWRRSSRSAENGNCVEVALTAGHVAVRDSKRPGDGVLAITVTDWRAVVEQLRS</sequence>
<comment type="caution">
    <text evidence="2">The sequence shown here is derived from an EMBL/GenBank/DDBJ whole genome shotgun (WGS) entry which is preliminary data.</text>
</comment>
<reference evidence="2 3" key="1">
    <citation type="submission" date="2019-06" db="EMBL/GenBank/DDBJ databases">
        <title>Sequencing the genomes of 1000 actinobacteria strains.</title>
        <authorList>
            <person name="Klenk H.-P."/>
        </authorList>
    </citation>
    <scope>NUCLEOTIDE SEQUENCE [LARGE SCALE GENOMIC DNA]</scope>
    <source>
        <strain evidence="2 3">DSM 45928</strain>
    </source>
</reference>
<evidence type="ECO:0000313" key="3">
    <source>
        <dbReference type="Proteomes" id="UP000317043"/>
    </source>
</evidence>
<evidence type="ECO:0000313" key="2">
    <source>
        <dbReference type="EMBL" id="TQL75035.1"/>
    </source>
</evidence>
<dbReference type="AlphaFoldDB" id="A0A543AR81"/>
<dbReference type="Proteomes" id="UP000317043">
    <property type="component" value="Unassembled WGS sequence"/>
</dbReference>
<dbReference type="RefSeq" id="WP_142034591.1">
    <property type="nucleotide sequence ID" value="NZ_JBHTGS010000002.1"/>
</dbReference>
<dbReference type="InterPro" id="IPR007278">
    <property type="entry name" value="DUF397"/>
</dbReference>
<dbReference type="EMBL" id="VFOW01000001">
    <property type="protein sequence ID" value="TQL75035.1"/>
    <property type="molecule type" value="Genomic_DNA"/>
</dbReference>
<organism evidence="2 3">
    <name type="scientific">Stackebrandtia endophytica</name>
    <dbReference type="NCBI Taxonomy" id="1496996"/>
    <lineage>
        <taxon>Bacteria</taxon>
        <taxon>Bacillati</taxon>
        <taxon>Actinomycetota</taxon>
        <taxon>Actinomycetes</taxon>
        <taxon>Glycomycetales</taxon>
        <taxon>Glycomycetaceae</taxon>
        <taxon>Stackebrandtia</taxon>
    </lineage>
</organism>